<evidence type="ECO:0000313" key="3">
    <source>
        <dbReference type="Proteomes" id="UP001321582"/>
    </source>
</evidence>
<dbReference type="InterPro" id="IPR007169">
    <property type="entry name" value="RemA-like"/>
</dbReference>
<dbReference type="HAMAP" id="MF_01503">
    <property type="entry name" value="RemA"/>
    <property type="match status" value="1"/>
</dbReference>
<comment type="similarity">
    <text evidence="1">Belongs to the RemA family.</text>
</comment>
<organism evidence="2 3">
    <name type="scientific">Haliovirga abyssi</name>
    <dbReference type="NCBI Taxonomy" id="2996794"/>
    <lineage>
        <taxon>Bacteria</taxon>
        <taxon>Fusobacteriati</taxon>
        <taxon>Fusobacteriota</taxon>
        <taxon>Fusobacteriia</taxon>
        <taxon>Fusobacteriales</taxon>
        <taxon>Haliovirgaceae</taxon>
        <taxon>Haliovirga</taxon>
    </lineage>
</organism>
<reference evidence="2 3" key="1">
    <citation type="submission" date="2022-11" db="EMBL/GenBank/DDBJ databases">
        <title>Haliovirga abyssi gen. nov., sp. nov., a mesophilic fermentative bacterium isolated from the Iheya North hydrothermal field and the proposal of Haliovirgaceae fam. nov.</title>
        <authorList>
            <person name="Miyazaki U."/>
            <person name="Tame A."/>
            <person name="Miyazaki J."/>
            <person name="Takai K."/>
            <person name="Sawayama S."/>
            <person name="Kitajima M."/>
            <person name="Okamoto A."/>
            <person name="Nakagawa S."/>
        </authorList>
    </citation>
    <scope>NUCLEOTIDE SEQUENCE [LARGE SCALE GENOMIC DNA]</scope>
    <source>
        <strain evidence="2 3">IC12</strain>
    </source>
</reference>
<sequence>MRPIGIGFGNIVVDERIIAVISPESAPSKRLKEEAKNQHRLVDATFGRKTRALIIVDSGHIILSAINPETISSRIEKKDDKK</sequence>
<dbReference type="NCBIfam" id="NF003315">
    <property type="entry name" value="PRK04323.1"/>
    <property type="match status" value="1"/>
</dbReference>
<evidence type="ECO:0000256" key="1">
    <source>
        <dbReference type="HAMAP-Rule" id="MF_01503"/>
    </source>
</evidence>
<name>A0AAU9E466_9FUSO</name>
<dbReference type="AlphaFoldDB" id="A0AAU9E466"/>
<dbReference type="PANTHER" id="PTHR38449">
    <property type="entry name" value="REGULATORY PROTEIN TM_1690-RELATED"/>
    <property type="match status" value="1"/>
</dbReference>
<dbReference type="Pfam" id="PF04025">
    <property type="entry name" value="RemA-like"/>
    <property type="match status" value="1"/>
</dbReference>
<proteinExistence type="inferred from homology"/>
<dbReference type="PANTHER" id="PTHR38449:SF1">
    <property type="entry name" value="REGULATORY PROTEIN SSL2874-RELATED"/>
    <property type="match status" value="1"/>
</dbReference>
<accession>A0AAU9E466</accession>
<evidence type="ECO:0000313" key="2">
    <source>
        <dbReference type="EMBL" id="BDU51285.1"/>
    </source>
</evidence>
<keyword evidence="3" id="KW-1185">Reference proteome</keyword>
<dbReference type="EMBL" id="AP027059">
    <property type="protein sequence ID" value="BDU51285.1"/>
    <property type="molecule type" value="Genomic_DNA"/>
</dbReference>
<protein>
    <recommendedName>
        <fullName evidence="1">Putative regulatory protein HLVA_18540</fullName>
    </recommendedName>
</protein>
<dbReference type="Proteomes" id="UP001321582">
    <property type="component" value="Chromosome"/>
</dbReference>
<dbReference type="RefSeq" id="WP_307904151.1">
    <property type="nucleotide sequence ID" value="NZ_AP027059.1"/>
</dbReference>
<dbReference type="KEGG" id="haby:HLVA_18540"/>
<gene>
    <name evidence="2" type="ORF">HLVA_18540</name>
</gene>